<accession>A0ABS9U5H7</accession>
<feature type="signal peptide" evidence="9">
    <location>
        <begin position="1"/>
        <end position="32"/>
    </location>
</feature>
<dbReference type="SUPFAM" id="SSF51989">
    <property type="entry name" value="Glycosyl hydrolases family 6, cellulases"/>
    <property type="match status" value="1"/>
</dbReference>
<keyword evidence="1 9" id="KW-0732">Signal</keyword>
<dbReference type="InterPro" id="IPR001524">
    <property type="entry name" value="Glyco_hydro_6_CS"/>
</dbReference>
<evidence type="ECO:0000256" key="10">
    <source>
        <dbReference type="SAM" id="MobiDB-lite"/>
    </source>
</evidence>
<comment type="caution">
    <text evidence="11">The sequence shown here is derived from an EMBL/GenBank/DDBJ whole genome shotgun (WGS) entry which is preliminary data.</text>
</comment>
<dbReference type="GO" id="GO:0016787">
    <property type="term" value="F:hydrolase activity"/>
    <property type="evidence" value="ECO:0007669"/>
    <property type="project" value="UniProtKB-KW"/>
</dbReference>
<sequence>MMINRLVRHGAAVVGAAAALAVPLLVAPPALASVSGALPAGTQFYTPPIPDGAQSQIAQLTSSGDKADAALISDEVNTPQAVWFTGGTPTQVQQQVRQVAQQAAGKKTVPTLVAYNVPGRDCSQYSAGGAGSDAAYHAWADGFAAGLTKDQKVIVVVEPDGLANLPADCPSAYANPGSYPNPAPGTATAGRIADIKYAAQAVAAADPSALVYLDAGHSAWHSVGDITRRLEDAGVGAIQGFSLNTSNYQWTPNLSQYGTWISDCIAYTTKVASGDFGSCGDQYWSGGPANQWQGTALSAAKQWSDTAADADANTSGINSRYAQELAGTVPTAHFVVDTSRNGQGPWTPPAGKYAGDPQTWCNPPGAGLGARPAASPEPSAFPLLDAYLWVKTPGQSDGQCNRSVPGSTTDPEWGGITDPAAGAWFPQQALELARKAVPAL</sequence>
<dbReference type="PIRSF" id="PIRSF001100">
    <property type="entry name" value="Beta_cellobiohydrolase"/>
    <property type="match status" value="1"/>
</dbReference>
<keyword evidence="6 9" id="KW-0326">Glycosidase</keyword>
<reference evidence="11 12" key="1">
    <citation type="submission" date="2022-03" db="EMBL/GenBank/DDBJ databases">
        <title>Sinomonas sp. isolated from a soil.</title>
        <authorList>
            <person name="Han J."/>
            <person name="Kim D.-U."/>
        </authorList>
    </citation>
    <scope>NUCLEOTIDE SEQUENCE [LARGE SCALE GENOMIC DNA]</scope>
    <source>
        <strain evidence="11 12">5-5</strain>
    </source>
</reference>
<protein>
    <recommendedName>
        <fullName evidence="9">Glucanase</fullName>
        <ecNumber evidence="9">3.2.1.-</ecNumber>
    </recommendedName>
</protein>
<organism evidence="11 12">
    <name type="scientific">Sinomonas terrae</name>
    <dbReference type="NCBI Taxonomy" id="2908838"/>
    <lineage>
        <taxon>Bacteria</taxon>
        <taxon>Bacillati</taxon>
        <taxon>Actinomycetota</taxon>
        <taxon>Actinomycetes</taxon>
        <taxon>Micrococcales</taxon>
        <taxon>Micrococcaceae</taxon>
        <taxon>Sinomonas</taxon>
    </lineage>
</organism>
<keyword evidence="5 9" id="KW-0119">Carbohydrate metabolism</keyword>
<comment type="similarity">
    <text evidence="9">Belongs to the glycosyl hydrolase family 6.</text>
</comment>
<dbReference type="EMBL" id="JAKZBV010000001">
    <property type="protein sequence ID" value="MCH6471943.1"/>
    <property type="molecule type" value="Genomic_DNA"/>
</dbReference>
<name>A0ABS9U5H7_9MICC</name>
<keyword evidence="7 9" id="KW-0624">Polysaccharide degradation</keyword>
<evidence type="ECO:0000256" key="7">
    <source>
        <dbReference type="ARBA" id="ARBA00023326"/>
    </source>
</evidence>
<dbReference type="PRINTS" id="PR00733">
    <property type="entry name" value="GLHYDRLASE6"/>
</dbReference>
<evidence type="ECO:0000256" key="1">
    <source>
        <dbReference type="ARBA" id="ARBA00022729"/>
    </source>
</evidence>
<evidence type="ECO:0000256" key="9">
    <source>
        <dbReference type="RuleBase" id="RU361186"/>
    </source>
</evidence>
<feature type="active site" evidence="8">
    <location>
        <position position="121"/>
    </location>
</feature>
<feature type="region of interest" description="Disordered" evidence="10">
    <location>
        <begin position="336"/>
        <end position="375"/>
    </location>
</feature>
<evidence type="ECO:0000256" key="3">
    <source>
        <dbReference type="ARBA" id="ARBA00023001"/>
    </source>
</evidence>
<feature type="chain" id="PRO_5044979124" description="Glucanase" evidence="9">
    <location>
        <begin position="33"/>
        <end position="440"/>
    </location>
</feature>
<feature type="compositionally biased region" description="Low complexity" evidence="10">
    <location>
        <begin position="363"/>
        <end position="375"/>
    </location>
</feature>
<keyword evidence="4" id="KW-1015">Disulfide bond</keyword>
<dbReference type="InterPro" id="IPR036434">
    <property type="entry name" value="Beta_cellobiohydrolase_sf"/>
</dbReference>
<evidence type="ECO:0000256" key="6">
    <source>
        <dbReference type="ARBA" id="ARBA00023295"/>
    </source>
</evidence>
<evidence type="ECO:0000256" key="4">
    <source>
        <dbReference type="ARBA" id="ARBA00023157"/>
    </source>
</evidence>
<evidence type="ECO:0000313" key="11">
    <source>
        <dbReference type="EMBL" id="MCH6471943.1"/>
    </source>
</evidence>
<evidence type="ECO:0000256" key="5">
    <source>
        <dbReference type="ARBA" id="ARBA00023277"/>
    </source>
</evidence>
<dbReference type="PANTHER" id="PTHR34876:SF4">
    <property type="entry name" value="1,4-BETA-D-GLUCAN CELLOBIOHYDROLASE C-RELATED"/>
    <property type="match status" value="1"/>
</dbReference>
<evidence type="ECO:0000256" key="8">
    <source>
        <dbReference type="PROSITE-ProRule" id="PRU10056"/>
    </source>
</evidence>
<dbReference type="Pfam" id="PF01341">
    <property type="entry name" value="Glyco_hydro_6"/>
    <property type="match status" value="1"/>
</dbReference>
<dbReference type="RefSeq" id="WP_241055864.1">
    <property type="nucleotide sequence ID" value="NZ_JAKZBV010000001.1"/>
</dbReference>
<evidence type="ECO:0000256" key="2">
    <source>
        <dbReference type="ARBA" id="ARBA00022801"/>
    </source>
</evidence>
<keyword evidence="2 9" id="KW-0378">Hydrolase</keyword>
<dbReference type="PANTHER" id="PTHR34876">
    <property type="match status" value="1"/>
</dbReference>
<keyword evidence="12" id="KW-1185">Reference proteome</keyword>
<dbReference type="Proteomes" id="UP001202922">
    <property type="component" value="Unassembled WGS sequence"/>
</dbReference>
<proteinExistence type="inferred from homology"/>
<evidence type="ECO:0000313" key="12">
    <source>
        <dbReference type="Proteomes" id="UP001202922"/>
    </source>
</evidence>
<keyword evidence="3 9" id="KW-0136">Cellulose degradation</keyword>
<dbReference type="PROSITE" id="PS00655">
    <property type="entry name" value="GLYCOSYL_HYDROL_F6_1"/>
    <property type="match status" value="1"/>
</dbReference>
<gene>
    <name evidence="11" type="ORF">L0M17_18560</name>
</gene>
<dbReference type="EC" id="3.2.1.-" evidence="9"/>
<dbReference type="InterPro" id="IPR016288">
    <property type="entry name" value="Beta_cellobiohydrolase"/>
</dbReference>
<dbReference type="Gene3D" id="3.20.20.40">
    <property type="entry name" value="1, 4-beta cellobiohydrolase"/>
    <property type="match status" value="1"/>
</dbReference>